<evidence type="ECO:0000313" key="4">
    <source>
        <dbReference type="Proteomes" id="UP000824225"/>
    </source>
</evidence>
<dbReference type="GO" id="GO:0004062">
    <property type="term" value="F:aryl sulfotransferase activity"/>
    <property type="evidence" value="ECO:0007669"/>
    <property type="project" value="InterPro"/>
</dbReference>
<dbReference type="AlphaFoldDB" id="A0A9D2HDM6"/>
<accession>A0A9D2HDM6</accession>
<organism evidence="3 4">
    <name type="scientific">Candidatus Mailhella merdigallinarum</name>
    <dbReference type="NCBI Taxonomy" id="2838658"/>
    <lineage>
        <taxon>Bacteria</taxon>
        <taxon>Pseudomonadati</taxon>
        <taxon>Thermodesulfobacteriota</taxon>
        <taxon>Desulfovibrionia</taxon>
        <taxon>Desulfovibrionales</taxon>
        <taxon>Desulfovibrionaceae</taxon>
        <taxon>Mailhella</taxon>
    </lineage>
</organism>
<dbReference type="Pfam" id="PF05935">
    <property type="entry name" value="Arylsulfotrans"/>
    <property type="match status" value="1"/>
</dbReference>
<dbReference type="PANTHER" id="PTHR35340">
    <property type="entry name" value="PQQ ENZYME REPEAT PROTEIN-RELATED"/>
    <property type="match status" value="1"/>
</dbReference>
<reference evidence="3" key="2">
    <citation type="submission" date="2021-04" db="EMBL/GenBank/DDBJ databases">
        <authorList>
            <person name="Gilroy R."/>
        </authorList>
    </citation>
    <scope>NUCLEOTIDE SEQUENCE</scope>
    <source>
        <strain evidence="3">CHK186-16707</strain>
    </source>
</reference>
<protein>
    <submittedName>
        <fullName evidence="3">Aryl-sulfate sulfotransferase</fullName>
    </submittedName>
</protein>
<name>A0A9D2HDM6_9BACT</name>
<feature type="chain" id="PRO_5038985339" evidence="2">
    <location>
        <begin position="24"/>
        <end position="471"/>
    </location>
</feature>
<keyword evidence="2" id="KW-0732">Signal</keyword>
<evidence type="ECO:0000313" key="3">
    <source>
        <dbReference type="EMBL" id="HJA08589.1"/>
    </source>
</evidence>
<dbReference type="PANTHER" id="PTHR35340:SF5">
    <property type="entry name" value="ASST-DOMAIN-CONTAINING PROTEIN"/>
    <property type="match status" value="1"/>
</dbReference>
<dbReference type="InterPro" id="IPR053143">
    <property type="entry name" value="Arylsulfate_ST"/>
</dbReference>
<dbReference type="EMBL" id="DXAN01000017">
    <property type="protein sequence ID" value="HJA08589.1"/>
    <property type="molecule type" value="Genomic_DNA"/>
</dbReference>
<dbReference type="Proteomes" id="UP000824225">
    <property type="component" value="Unassembled WGS sequence"/>
</dbReference>
<evidence type="ECO:0000256" key="2">
    <source>
        <dbReference type="SAM" id="SignalP"/>
    </source>
</evidence>
<dbReference type="SUPFAM" id="SSF50998">
    <property type="entry name" value="Quinoprotein alcohol dehydrogenase-like"/>
    <property type="match status" value="1"/>
</dbReference>
<evidence type="ECO:0000256" key="1">
    <source>
        <dbReference type="SAM" id="MobiDB-lite"/>
    </source>
</evidence>
<reference evidence="3" key="1">
    <citation type="journal article" date="2021" name="PeerJ">
        <title>Extensive microbial diversity within the chicken gut microbiome revealed by metagenomics and culture.</title>
        <authorList>
            <person name="Gilroy R."/>
            <person name="Ravi A."/>
            <person name="Getino M."/>
            <person name="Pursley I."/>
            <person name="Horton D.L."/>
            <person name="Alikhan N.F."/>
            <person name="Baker D."/>
            <person name="Gharbi K."/>
            <person name="Hall N."/>
            <person name="Watson M."/>
            <person name="Adriaenssens E.M."/>
            <person name="Foster-Nyarko E."/>
            <person name="Jarju S."/>
            <person name="Secka A."/>
            <person name="Antonio M."/>
            <person name="Oren A."/>
            <person name="Chaudhuri R.R."/>
            <person name="La Ragione R."/>
            <person name="Hildebrand F."/>
            <person name="Pallen M.J."/>
        </authorList>
    </citation>
    <scope>NUCLEOTIDE SEQUENCE</scope>
    <source>
        <strain evidence="3">CHK186-16707</strain>
    </source>
</reference>
<dbReference type="InterPro" id="IPR010262">
    <property type="entry name" value="Arylsulfotransferase_bact"/>
</dbReference>
<dbReference type="InterPro" id="IPR011047">
    <property type="entry name" value="Quinoprotein_ADH-like_sf"/>
</dbReference>
<comment type="caution">
    <text evidence="3">The sequence shown here is derived from an EMBL/GenBank/DDBJ whole genome shotgun (WGS) entry which is preliminary data.</text>
</comment>
<sequence>MRRIGLTLLALGLTLALSAPASAYQAFKGPLGVLQNKLDATEGYVLIAPQNCKTTYLMDKDGNVVHEWVSKYDAFYAELLPNGNLARHSRLPEAGPNFGGAAGLIEEFNWDGEVVWSYQVYEEGVRVGHHTFEVMPNGNYMILVWEYKSYEDALAKGMDPDYGGRCLFKDGFRMGKNMVKGIWPDYIMEVNHDKKVVWEWHVWDHIGTGYNQIDINRFNPPEHNRAYAGPDWTHFNGVSYNPKTNKVAVTSRNLSEVYVIDYATGELEYRWGNPYNYGQGRRPSNQGDNGDQKLFGPHAPDWTVEGNITILDNGNQRPNSVGTGFVELDYKNDKVVFEWYANKLRTMDRSAARSNFYSAYQSGVNKMPNGNYLITATTGAHILEISGKDGSLLWEFVSPWSKDKIYKTSSGHGQNGGGIHRAMFYAPDFVGFKGKDLSTVLYSVPNWVVQLNQNPVPRHWVPLTPLLPGRY</sequence>
<feature type="region of interest" description="Disordered" evidence="1">
    <location>
        <begin position="278"/>
        <end position="298"/>
    </location>
</feature>
<proteinExistence type="predicted"/>
<feature type="signal peptide" evidence="2">
    <location>
        <begin position="1"/>
        <end position="23"/>
    </location>
</feature>
<gene>
    <name evidence="3" type="ORF">H9962_05305</name>
</gene>